<dbReference type="InterPro" id="IPR018060">
    <property type="entry name" value="HTH_AraC"/>
</dbReference>
<dbReference type="OrthoDB" id="9801123at2"/>
<dbReference type="SUPFAM" id="SSF46689">
    <property type="entry name" value="Homeodomain-like"/>
    <property type="match status" value="2"/>
</dbReference>
<dbReference type="SUPFAM" id="SSF55136">
    <property type="entry name" value="Probable bacterial effector-binding domain"/>
    <property type="match status" value="1"/>
</dbReference>
<feature type="domain" description="HTH araC/xylS-type" evidence="4">
    <location>
        <begin position="5"/>
        <end position="102"/>
    </location>
</feature>
<dbReference type="SMART" id="SM00342">
    <property type="entry name" value="HTH_ARAC"/>
    <property type="match status" value="1"/>
</dbReference>
<proteinExistence type="predicted"/>
<dbReference type="InterPro" id="IPR029442">
    <property type="entry name" value="GyrI-like"/>
</dbReference>
<dbReference type="PANTHER" id="PTHR47504">
    <property type="entry name" value="RIGHT ORIGIN-BINDING PROTEIN"/>
    <property type="match status" value="1"/>
</dbReference>
<evidence type="ECO:0000313" key="5">
    <source>
        <dbReference type="EMBL" id="TVU60160.1"/>
    </source>
</evidence>
<dbReference type="PROSITE" id="PS00041">
    <property type="entry name" value="HTH_ARAC_FAMILY_1"/>
    <property type="match status" value="1"/>
</dbReference>
<evidence type="ECO:0000256" key="2">
    <source>
        <dbReference type="ARBA" id="ARBA00023125"/>
    </source>
</evidence>
<dbReference type="InterPro" id="IPR020449">
    <property type="entry name" value="Tscrpt_reg_AraC-type_HTH"/>
</dbReference>
<dbReference type="InterPro" id="IPR009057">
    <property type="entry name" value="Homeodomain-like_sf"/>
</dbReference>
<dbReference type="RefSeq" id="WP_144652325.1">
    <property type="nucleotide sequence ID" value="NZ_VNFK01000015.1"/>
</dbReference>
<protein>
    <submittedName>
        <fullName evidence="5">AraC family transcriptional regulator</fullName>
    </submittedName>
</protein>
<dbReference type="InterPro" id="IPR018062">
    <property type="entry name" value="HTH_AraC-typ_CS"/>
</dbReference>
<dbReference type="AlphaFoldDB" id="A0A558GTF3"/>
<dbReference type="Proteomes" id="UP000316500">
    <property type="component" value="Unassembled WGS sequence"/>
</dbReference>
<dbReference type="PANTHER" id="PTHR47504:SF5">
    <property type="entry name" value="RIGHT ORIGIN-BINDING PROTEIN"/>
    <property type="match status" value="1"/>
</dbReference>
<dbReference type="PROSITE" id="PS01124">
    <property type="entry name" value="HTH_ARAC_FAMILY_2"/>
    <property type="match status" value="1"/>
</dbReference>
<dbReference type="Pfam" id="PF06445">
    <property type="entry name" value="GyrI-like"/>
    <property type="match status" value="1"/>
</dbReference>
<gene>
    <name evidence="5" type="ORF">FQP90_17385</name>
</gene>
<dbReference type="GO" id="GO:0043565">
    <property type="term" value="F:sequence-specific DNA binding"/>
    <property type="evidence" value="ECO:0007669"/>
    <property type="project" value="InterPro"/>
</dbReference>
<dbReference type="GO" id="GO:0003700">
    <property type="term" value="F:DNA-binding transcription factor activity"/>
    <property type="evidence" value="ECO:0007669"/>
    <property type="project" value="InterPro"/>
</dbReference>
<dbReference type="InterPro" id="IPR050959">
    <property type="entry name" value="MarA-like"/>
</dbReference>
<dbReference type="InterPro" id="IPR011256">
    <property type="entry name" value="Reg_factor_effector_dom_sf"/>
</dbReference>
<keyword evidence="3" id="KW-0804">Transcription</keyword>
<evidence type="ECO:0000259" key="4">
    <source>
        <dbReference type="PROSITE" id="PS01124"/>
    </source>
</evidence>
<evidence type="ECO:0000256" key="1">
    <source>
        <dbReference type="ARBA" id="ARBA00023015"/>
    </source>
</evidence>
<name>A0A558GTF3_PAENT</name>
<reference evidence="5 6" key="1">
    <citation type="submission" date="2019-07" db="EMBL/GenBank/DDBJ databases">
        <title>Diversity of Bacteria from Kongsfjorden, Arctic.</title>
        <authorList>
            <person name="Yu Y."/>
        </authorList>
    </citation>
    <scope>NUCLEOTIDE SEQUENCE [LARGE SCALE GENOMIC DNA]</scope>
    <source>
        <strain evidence="5 6">SM1928</strain>
    </source>
</reference>
<dbReference type="InterPro" id="IPR010499">
    <property type="entry name" value="AraC_E-bd"/>
</dbReference>
<organism evidence="5 6">
    <name type="scientific">Paenarthrobacter nitroguajacolicus</name>
    <name type="common">Arthrobacter nitroguajacolicus</name>
    <dbReference type="NCBI Taxonomy" id="211146"/>
    <lineage>
        <taxon>Bacteria</taxon>
        <taxon>Bacillati</taxon>
        <taxon>Actinomycetota</taxon>
        <taxon>Actinomycetes</taxon>
        <taxon>Micrococcales</taxon>
        <taxon>Micrococcaceae</taxon>
        <taxon>Paenarthrobacter</taxon>
    </lineage>
</organism>
<evidence type="ECO:0000256" key="3">
    <source>
        <dbReference type="ARBA" id="ARBA00023163"/>
    </source>
</evidence>
<dbReference type="Pfam" id="PF12833">
    <property type="entry name" value="HTH_18"/>
    <property type="match status" value="1"/>
</dbReference>
<dbReference type="EMBL" id="VNFK01000015">
    <property type="protein sequence ID" value="TVU60160.1"/>
    <property type="molecule type" value="Genomic_DNA"/>
</dbReference>
<dbReference type="Gene3D" id="1.10.10.60">
    <property type="entry name" value="Homeodomain-like"/>
    <property type="match status" value="1"/>
</dbReference>
<keyword evidence="2" id="KW-0238">DNA-binding</keyword>
<dbReference type="Gene3D" id="3.20.80.10">
    <property type="entry name" value="Regulatory factor, effector binding domain"/>
    <property type="match status" value="1"/>
</dbReference>
<comment type="caution">
    <text evidence="5">The sequence shown here is derived from an EMBL/GenBank/DDBJ whole genome shotgun (WGS) entry which is preliminary data.</text>
</comment>
<dbReference type="PRINTS" id="PR00032">
    <property type="entry name" value="HTHARAC"/>
</dbReference>
<keyword evidence="1" id="KW-0805">Transcription regulation</keyword>
<accession>A0A558GTF3</accession>
<sequence>MREWNQAIELIEQDLTAEVEVGALARTALTSEYHFRRMFSSLAGIPVSEYIRRRRLTAATAEILDGDTVLDVAVRYGYGSAEAFTRAFRAMHGLTPTEARRPGAVLHSQPQLRFHLRIEGNTDMKHRIVKKAAFRLIGLKARVPLVHSGPNQAIIDFQRSLDPAVTKRMLEFADTDPSGPLSVTDNIDEQRTEGSNLDYWHAVASTQPAPEGFDSLEVPAGLWVVFTTEGKFPEVLQNMWADAATEWFPANPYRWAPGPELLSVHVEAGGSHGRGELWIPIESQSPLPPVTGSTAPDM</sequence>
<dbReference type="SMART" id="SM00871">
    <property type="entry name" value="AraC_E_bind"/>
    <property type="match status" value="1"/>
</dbReference>
<evidence type="ECO:0000313" key="6">
    <source>
        <dbReference type="Proteomes" id="UP000316500"/>
    </source>
</evidence>